<dbReference type="AlphaFoldDB" id="A0A2W4VKA0"/>
<reference evidence="2 3" key="2">
    <citation type="submission" date="2018-06" db="EMBL/GenBank/DDBJ databases">
        <title>Metagenomic assembly of (sub)arctic Cyanobacteria and their associated microbiome from non-axenic cultures.</title>
        <authorList>
            <person name="Baurain D."/>
        </authorList>
    </citation>
    <scope>NUCLEOTIDE SEQUENCE [LARGE SCALE GENOMIC DNA]</scope>
    <source>
        <strain evidence="2">ULC129bin1</strain>
    </source>
</reference>
<gene>
    <name evidence="2" type="ORF">DCF25_17350</name>
</gene>
<comment type="caution">
    <text evidence="2">The sequence shown here is derived from an EMBL/GenBank/DDBJ whole genome shotgun (WGS) entry which is preliminary data.</text>
</comment>
<name>A0A2W4VKA0_9CYAN</name>
<evidence type="ECO:0000256" key="1">
    <source>
        <dbReference type="SAM" id="Phobius"/>
    </source>
</evidence>
<feature type="transmembrane region" description="Helical" evidence="1">
    <location>
        <begin position="240"/>
        <end position="259"/>
    </location>
</feature>
<feature type="transmembrane region" description="Helical" evidence="1">
    <location>
        <begin position="324"/>
        <end position="340"/>
    </location>
</feature>
<reference evidence="3" key="1">
    <citation type="submission" date="2018-04" db="EMBL/GenBank/DDBJ databases">
        <authorList>
            <person name="Cornet L."/>
        </authorList>
    </citation>
    <scope>NUCLEOTIDE SEQUENCE [LARGE SCALE GENOMIC DNA]</scope>
</reference>
<feature type="transmembrane region" description="Helical" evidence="1">
    <location>
        <begin position="120"/>
        <end position="141"/>
    </location>
</feature>
<feature type="transmembrane region" description="Helical" evidence="1">
    <location>
        <begin position="153"/>
        <end position="171"/>
    </location>
</feature>
<feature type="transmembrane region" description="Helical" evidence="1">
    <location>
        <begin position="293"/>
        <end position="312"/>
    </location>
</feature>
<sequence length="358" mass="40761">MKIIKNFPKYLGTSLIVLTVIFLAIELSVYGSLLASLTEGMPMLSQVYVLRSLFFIVASAITIALIHQHAVSRQQILTKQKPWSKGQQTTAWASLFAVFLSLGLLFLRPATFSYLVREDVFVEPLSALLFFASSAILISQIRKAHHQRISNSYFVVAGLCILAVIFFLIAMEEVSWFQRVAGFETPDAFSRNLQGEFNLHNFATNKVEYAFYLGTFLYLIVLPFLHLTSVLPKRFKGLENFIGGSFTLCLSSIFIAYNYDMWNAFLTQVPYSLTIFMLLSLCVLSRPVQIKRAFAIFIITLLITQGVFLYLGHTMPRIWDATEYKEGFIAFGFFLYSLNVRHNLSLYRDQIVTEIEAT</sequence>
<dbReference type="EMBL" id="QBMC01000144">
    <property type="protein sequence ID" value="PZO12621.1"/>
    <property type="molecule type" value="Genomic_DNA"/>
</dbReference>
<keyword evidence="1" id="KW-0472">Membrane</keyword>
<feature type="transmembrane region" description="Helical" evidence="1">
    <location>
        <begin position="12"/>
        <end position="36"/>
    </location>
</feature>
<feature type="transmembrane region" description="Helical" evidence="1">
    <location>
        <begin position="209"/>
        <end position="228"/>
    </location>
</feature>
<accession>A0A2W4VKA0</accession>
<keyword evidence="1" id="KW-1133">Transmembrane helix</keyword>
<organism evidence="2 3">
    <name type="scientific">Leptolyngbya foveolarum</name>
    <dbReference type="NCBI Taxonomy" id="47253"/>
    <lineage>
        <taxon>Bacteria</taxon>
        <taxon>Bacillati</taxon>
        <taxon>Cyanobacteriota</taxon>
        <taxon>Cyanophyceae</taxon>
        <taxon>Leptolyngbyales</taxon>
        <taxon>Leptolyngbyaceae</taxon>
        <taxon>Leptolyngbya group</taxon>
        <taxon>Leptolyngbya</taxon>
    </lineage>
</organism>
<keyword evidence="1" id="KW-0812">Transmembrane</keyword>
<dbReference type="Proteomes" id="UP000249354">
    <property type="component" value="Unassembled WGS sequence"/>
</dbReference>
<evidence type="ECO:0000313" key="2">
    <source>
        <dbReference type="EMBL" id="PZO12621.1"/>
    </source>
</evidence>
<protein>
    <submittedName>
        <fullName evidence="2">Uncharacterized protein</fullName>
    </submittedName>
</protein>
<feature type="transmembrane region" description="Helical" evidence="1">
    <location>
        <begin position="48"/>
        <end position="68"/>
    </location>
</feature>
<proteinExistence type="predicted"/>
<evidence type="ECO:0000313" key="3">
    <source>
        <dbReference type="Proteomes" id="UP000249354"/>
    </source>
</evidence>
<feature type="transmembrane region" description="Helical" evidence="1">
    <location>
        <begin position="265"/>
        <end position="284"/>
    </location>
</feature>
<feature type="transmembrane region" description="Helical" evidence="1">
    <location>
        <begin position="89"/>
        <end position="108"/>
    </location>
</feature>